<dbReference type="Proteomes" id="UP001280121">
    <property type="component" value="Unassembled WGS sequence"/>
</dbReference>
<evidence type="ECO:0000313" key="3">
    <source>
        <dbReference type="Proteomes" id="UP001280121"/>
    </source>
</evidence>
<keyword evidence="3" id="KW-1185">Reference proteome</keyword>
<feature type="region of interest" description="Disordered" evidence="1">
    <location>
        <begin position="1"/>
        <end position="38"/>
    </location>
</feature>
<evidence type="ECO:0000313" key="2">
    <source>
        <dbReference type="EMBL" id="KAK2638733.1"/>
    </source>
</evidence>
<dbReference type="AlphaFoldDB" id="A0AAD9WQK0"/>
<name>A0AAD9WQK0_9ROSI</name>
<protein>
    <submittedName>
        <fullName evidence="2">Uncharacterized protein</fullName>
    </submittedName>
</protein>
<feature type="compositionally biased region" description="Low complexity" evidence="1">
    <location>
        <begin position="12"/>
        <end position="26"/>
    </location>
</feature>
<feature type="compositionally biased region" description="Basic and acidic residues" evidence="1">
    <location>
        <begin position="1"/>
        <end position="11"/>
    </location>
</feature>
<reference evidence="2" key="1">
    <citation type="journal article" date="2023" name="Plant J.">
        <title>Genome sequences and population genomics provide insights into the demographic history, inbreeding, and mutation load of two 'living fossil' tree species of Dipteronia.</title>
        <authorList>
            <person name="Feng Y."/>
            <person name="Comes H.P."/>
            <person name="Chen J."/>
            <person name="Zhu S."/>
            <person name="Lu R."/>
            <person name="Zhang X."/>
            <person name="Li P."/>
            <person name="Qiu J."/>
            <person name="Olsen K.M."/>
            <person name="Qiu Y."/>
        </authorList>
    </citation>
    <scope>NUCLEOTIDE SEQUENCE</scope>
    <source>
        <strain evidence="2">KIB01</strain>
    </source>
</reference>
<organism evidence="2 3">
    <name type="scientific">Dipteronia dyeriana</name>
    <dbReference type="NCBI Taxonomy" id="168575"/>
    <lineage>
        <taxon>Eukaryota</taxon>
        <taxon>Viridiplantae</taxon>
        <taxon>Streptophyta</taxon>
        <taxon>Embryophyta</taxon>
        <taxon>Tracheophyta</taxon>
        <taxon>Spermatophyta</taxon>
        <taxon>Magnoliopsida</taxon>
        <taxon>eudicotyledons</taxon>
        <taxon>Gunneridae</taxon>
        <taxon>Pentapetalae</taxon>
        <taxon>rosids</taxon>
        <taxon>malvids</taxon>
        <taxon>Sapindales</taxon>
        <taxon>Sapindaceae</taxon>
        <taxon>Hippocastanoideae</taxon>
        <taxon>Acereae</taxon>
        <taxon>Dipteronia</taxon>
    </lineage>
</organism>
<comment type="caution">
    <text evidence="2">The sequence shown here is derived from an EMBL/GenBank/DDBJ whole genome shotgun (WGS) entry which is preliminary data.</text>
</comment>
<evidence type="ECO:0000256" key="1">
    <source>
        <dbReference type="SAM" id="MobiDB-lite"/>
    </source>
</evidence>
<sequence>MTCSDQLRRPGPDSSSSSVSHPMRPSGGEGLRHVAVPAGTNHPRGMIWRGCCKGTVGVRTMMWVMYPRWLLTPRLLWSLKSLCPVCLNSFYLTLLLPSREKVVLESLKTKMNLDEVEEPIVDEVEA</sequence>
<accession>A0AAD9WQK0</accession>
<proteinExistence type="predicted"/>
<dbReference type="EMBL" id="JANJYI010000008">
    <property type="protein sequence ID" value="KAK2638733.1"/>
    <property type="molecule type" value="Genomic_DNA"/>
</dbReference>
<gene>
    <name evidence="2" type="ORF">Ddye_026528</name>
</gene>